<dbReference type="InterPro" id="IPR036736">
    <property type="entry name" value="ACP-like_sf"/>
</dbReference>
<dbReference type="InterPro" id="IPR013968">
    <property type="entry name" value="PKS_KR"/>
</dbReference>
<dbReference type="PROSITE" id="PS01162">
    <property type="entry name" value="QOR_ZETA_CRYSTAL"/>
    <property type="match status" value="1"/>
</dbReference>
<dbReference type="InterPro" id="IPR036291">
    <property type="entry name" value="NAD(P)-bd_dom_sf"/>
</dbReference>
<reference evidence="8" key="1">
    <citation type="journal article" date="2022" name="Front. Microbiol.">
        <title>Mirubactin C rescues the lethal effect of cell wall biosynthesis mutations in Bacillus subtilis.</title>
        <authorList>
            <person name="Kepplinger B."/>
            <person name="Wen X."/>
            <person name="Tyler A.R."/>
            <person name="Kim B.Y."/>
            <person name="Brown J."/>
            <person name="Banks P."/>
            <person name="Dashti Y."/>
            <person name="Mackenzie E.S."/>
            <person name="Wills C."/>
            <person name="Kawai Y."/>
            <person name="Waldron K.J."/>
            <person name="Allenby N.E.E."/>
            <person name="Wu L.J."/>
            <person name="Hall M.J."/>
            <person name="Errington J."/>
        </authorList>
    </citation>
    <scope>NUCLEOTIDE SEQUENCE</scope>
    <source>
        <strain evidence="8">MDA8-470</strain>
    </source>
</reference>
<dbReference type="InterPro" id="IPR014031">
    <property type="entry name" value="Ketoacyl_synth_C"/>
</dbReference>
<dbReference type="Pfam" id="PF00550">
    <property type="entry name" value="PP-binding"/>
    <property type="match status" value="1"/>
</dbReference>
<dbReference type="Gene3D" id="3.40.50.11460">
    <property type="match status" value="1"/>
</dbReference>
<dbReference type="Pfam" id="PF00109">
    <property type="entry name" value="ketoacyl-synt"/>
    <property type="match status" value="1"/>
</dbReference>
<dbReference type="InterPro" id="IPR009081">
    <property type="entry name" value="PP-bd_ACP"/>
</dbReference>
<dbReference type="InterPro" id="IPR020841">
    <property type="entry name" value="PKS_Beta-ketoAc_synthase_dom"/>
</dbReference>
<dbReference type="PROSITE" id="PS00606">
    <property type="entry name" value="KS3_1"/>
    <property type="match status" value="1"/>
</dbReference>
<dbReference type="InterPro" id="IPR016039">
    <property type="entry name" value="Thiolase-like"/>
</dbReference>
<dbReference type="Pfam" id="PF22953">
    <property type="entry name" value="SpnB_Rossmann"/>
    <property type="match status" value="1"/>
</dbReference>
<dbReference type="InterPro" id="IPR014030">
    <property type="entry name" value="Ketoacyl_synth_N"/>
</dbReference>
<evidence type="ECO:0000313" key="9">
    <source>
        <dbReference type="Proteomes" id="UP001164963"/>
    </source>
</evidence>
<dbReference type="Gene3D" id="3.90.180.10">
    <property type="entry name" value="Medium-chain alcohol dehydrogenases, catalytic domain"/>
    <property type="match status" value="1"/>
</dbReference>
<accession>A0ABY6Q2N4</accession>
<evidence type="ECO:0000259" key="6">
    <source>
        <dbReference type="PROSITE" id="PS50075"/>
    </source>
</evidence>
<evidence type="ECO:0000256" key="2">
    <source>
        <dbReference type="ARBA" id="ARBA00022553"/>
    </source>
</evidence>
<dbReference type="PROSITE" id="PS00012">
    <property type="entry name" value="PHOSPHOPANTETHEINE"/>
    <property type="match status" value="1"/>
</dbReference>
<evidence type="ECO:0000256" key="1">
    <source>
        <dbReference type="ARBA" id="ARBA00022450"/>
    </source>
</evidence>
<dbReference type="PROSITE" id="PS50075">
    <property type="entry name" value="CARRIER"/>
    <property type="match status" value="1"/>
</dbReference>
<proteinExistence type="predicted"/>
<dbReference type="Gene3D" id="1.10.1200.10">
    <property type="entry name" value="ACP-like"/>
    <property type="match status" value="1"/>
</dbReference>
<name>A0ABY6Q2N4_9ACTN</name>
<dbReference type="SMART" id="SM00823">
    <property type="entry name" value="PKS_PP"/>
    <property type="match status" value="1"/>
</dbReference>
<dbReference type="Pfam" id="PF02801">
    <property type="entry name" value="Ketoacyl-synt_C"/>
    <property type="match status" value="1"/>
</dbReference>
<dbReference type="InterPro" id="IPR018201">
    <property type="entry name" value="Ketoacyl_synth_AS"/>
</dbReference>
<keyword evidence="9" id="KW-1185">Reference proteome</keyword>
<evidence type="ECO:0000259" key="7">
    <source>
        <dbReference type="PROSITE" id="PS52004"/>
    </source>
</evidence>
<keyword evidence="3" id="KW-0808">Transferase</keyword>
<feature type="domain" description="Ketosynthase family 3 (KS3)" evidence="7">
    <location>
        <begin position="915"/>
        <end position="1341"/>
    </location>
</feature>
<dbReference type="Pfam" id="PF08240">
    <property type="entry name" value="ADH_N"/>
    <property type="match status" value="1"/>
</dbReference>
<dbReference type="Gene3D" id="3.40.50.720">
    <property type="entry name" value="NAD(P)-binding Rossmann-like Domain"/>
    <property type="match status" value="1"/>
</dbReference>
<dbReference type="PROSITE" id="PS52004">
    <property type="entry name" value="KS3_2"/>
    <property type="match status" value="1"/>
</dbReference>
<dbReference type="SUPFAM" id="SSF53901">
    <property type="entry name" value="Thiolase-like"/>
    <property type="match status" value="1"/>
</dbReference>
<organism evidence="8 9">
    <name type="scientific">Streptomyces drozdowiczii</name>
    <dbReference type="NCBI Taxonomy" id="202862"/>
    <lineage>
        <taxon>Bacteria</taxon>
        <taxon>Bacillati</taxon>
        <taxon>Actinomycetota</taxon>
        <taxon>Actinomycetes</taxon>
        <taxon>Kitasatosporales</taxon>
        <taxon>Streptomycetaceae</taxon>
        <taxon>Streptomyces</taxon>
    </lineage>
</organism>
<dbReference type="CDD" id="cd08956">
    <property type="entry name" value="KR_3_FAS_SDR_x"/>
    <property type="match status" value="1"/>
</dbReference>
<dbReference type="InterPro" id="IPR002364">
    <property type="entry name" value="Quin_OxRdtase/zeta-crystal_CS"/>
</dbReference>
<gene>
    <name evidence="8" type="ORF">NEH16_31620</name>
</gene>
<dbReference type="CDD" id="cd00833">
    <property type="entry name" value="PKS"/>
    <property type="match status" value="1"/>
</dbReference>
<dbReference type="InterPro" id="IPR011032">
    <property type="entry name" value="GroES-like_sf"/>
</dbReference>
<dbReference type="InterPro" id="IPR055123">
    <property type="entry name" value="SpnB-like_Rossmann"/>
</dbReference>
<dbReference type="InterPro" id="IPR013154">
    <property type="entry name" value="ADH-like_N"/>
</dbReference>
<keyword evidence="4" id="KW-0511">Multifunctional enzyme</keyword>
<keyword evidence="2" id="KW-0597">Phosphoprotein</keyword>
<dbReference type="Gene3D" id="3.40.47.10">
    <property type="match status" value="1"/>
</dbReference>
<keyword evidence="5" id="KW-0012">Acyltransferase</keyword>
<dbReference type="Pfam" id="PF08659">
    <property type="entry name" value="KR"/>
    <property type="match status" value="1"/>
</dbReference>
<dbReference type="PANTHER" id="PTHR43775:SF51">
    <property type="entry name" value="INACTIVE PHENOLPHTHIOCEROL SYNTHESIS POLYKETIDE SYNTHASE TYPE I PKS1-RELATED"/>
    <property type="match status" value="1"/>
</dbReference>
<dbReference type="InterPro" id="IPR006162">
    <property type="entry name" value="Ppantetheine_attach_site"/>
</dbReference>
<dbReference type="SUPFAM" id="SSF51735">
    <property type="entry name" value="NAD(P)-binding Rossmann-fold domains"/>
    <property type="match status" value="3"/>
</dbReference>
<dbReference type="SMART" id="SM00825">
    <property type="entry name" value="PKS_KS"/>
    <property type="match status" value="1"/>
</dbReference>
<dbReference type="SMART" id="SM00829">
    <property type="entry name" value="PKS_ER"/>
    <property type="match status" value="1"/>
</dbReference>
<dbReference type="SMART" id="SM01294">
    <property type="entry name" value="PKS_PP_betabranch"/>
    <property type="match status" value="1"/>
</dbReference>
<evidence type="ECO:0000313" key="8">
    <source>
        <dbReference type="EMBL" id="UZK58707.1"/>
    </source>
</evidence>
<dbReference type="SMART" id="SM00822">
    <property type="entry name" value="PKS_KR"/>
    <property type="match status" value="1"/>
</dbReference>
<dbReference type="SUPFAM" id="SSF50129">
    <property type="entry name" value="GroES-like"/>
    <property type="match status" value="1"/>
</dbReference>
<keyword evidence="1" id="KW-0596">Phosphopantetheine</keyword>
<dbReference type="SUPFAM" id="SSF47336">
    <property type="entry name" value="ACP-like"/>
    <property type="match status" value="1"/>
</dbReference>
<dbReference type="EMBL" id="CP098740">
    <property type="protein sequence ID" value="UZK58707.1"/>
    <property type="molecule type" value="Genomic_DNA"/>
</dbReference>
<dbReference type="InterPro" id="IPR057326">
    <property type="entry name" value="KR_dom"/>
</dbReference>
<dbReference type="PANTHER" id="PTHR43775">
    <property type="entry name" value="FATTY ACID SYNTHASE"/>
    <property type="match status" value="1"/>
</dbReference>
<evidence type="ECO:0000256" key="3">
    <source>
        <dbReference type="ARBA" id="ARBA00022679"/>
    </source>
</evidence>
<dbReference type="InterPro" id="IPR032821">
    <property type="entry name" value="PKS_assoc"/>
</dbReference>
<feature type="domain" description="Carrier" evidence="6">
    <location>
        <begin position="815"/>
        <end position="890"/>
    </location>
</feature>
<sequence length="1432" mass="149958">MAPAQLGQGPGGADDALFHLDWTPAHAAQDADARPFAVVGAGPASVRATRHADLTALRDAWTDGDSTDALLFLTPGETDDRCTPDAARAAVHQVLTAVQQWLAEDRFADARLVVVTRGAVATDSATAPEAPAYAPVWGLLRTAQTENPGRFVLVDMDEDPASATALTAALGGGEPQFALRAGKVLVPRLARAAGRADILLPPAGDEPWHLDVTARGTLEALTLVTGAEAAAPLGPLEVRVAVRAAGLNFRDVLIALGVYPGEASMGTEGAGVITETGADVTGLAVGDRVTGMLPGSFGPVSVVDHRLVVRIPDQWSYEDAAAMPIVFGTAYHSLVELAGLRSGETLLVHAAAGGVGMAAVQLARHLGAEVYGTAGPTKWDALRASGLDDAHIASSRTLDFEDRFREATDGRGMDVVLDCLAREFVDASLRLLPRGGRFVEMGKTDIRDADEVAAAHPGVAYQAFDLIEVAHRDPERFRHMLTEIVALFESGALHHSPVRAWDIRRAPEAFRFLSQAQNVGKIVLTVPPALDPEGTVLVTGGTGALGALFARHLVTAYGARHLLLTSRRGADAPGADTLRAELEALGATVTLAACDTADRDALAALLATVPTDHPLTAVIHTAGVLDDGTVTALTPERIDTVLRPKADAAWHLHELTRDTDLAAFVLFSSVMGAIGGAGQANYASANTYLDALAAHRRAAGLPATSLAWGFWDQRSELTGDLDEADLARMTRAGLVPLGSAEGLALFDRALADPGAALVPARLDLARLRTQADRGSLAPVLSGLVRARTARRAAASAAAGAAGDRFAGLTGSDLDRALLDLVRTNAATVLGHSSPASIRPDSKFKTLGFDSLSSVELRNRLGEATKLRLSATAVFDHPTPDAMVAHLRGLLGVEDTTAAPAAVRQGPPTDGAGTADDPIAIIGLGCRLPGGVSSPEELWELLAAGAGTAADLPDDRGWDLEALYDADPDRSRKSYVRKGSFLYEAAEFDADFFGISPREALAMDPQQRLLLETAWEAFERAGIPPESVQGSQAGVFVGALFQEYGSLMHEATEGVDGLLLTGKTTSVISGRLAYFLGLEGPAITVDTACSSSLVALHQAAQSLRGGECSLAVAGGVSVMATPGMFTEFSRQRGLATDGRIKAFADAADGTAWGEGAGVLLLERLSDAQANGHPVLALIKGSAVNQDGASNGLSAPNGPSQQRVIRQALANAGLTGTDVDVVDAHGTGTKLGDPIEAQALLATYGQEHSADQPLWLGSLKSNIGHTMAASGAAGVIKMVLALREGILPQTLGVDAPTSHVDWSQGSVELLTEQRPWPEVDRPRRAAVSSFGISGTNAHMILEQARSWSPGSRRRRRRMCRGWSPRRARRLCASRPCGSRASSSAIRRSRSGRWLPPWSTRVSVSTTGPWCSAVGAKSFLRVSAHWPGAMRPARW</sequence>
<protein>
    <submittedName>
        <fullName evidence="8">SDR family NAD(P)-dependent oxidoreductase</fullName>
    </submittedName>
</protein>
<evidence type="ECO:0000256" key="4">
    <source>
        <dbReference type="ARBA" id="ARBA00023268"/>
    </source>
</evidence>
<dbReference type="Pfam" id="PF13602">
    <property type="entry name" value="ADH_zinc_N_2"/>
    <property type="match status" value="1"/>
</dbReference>
<dbReference type="InterPro" id="IPR020806">
    <property type="entry name" value="PKS_PP-bd"/>
</dbReference>
<dbReference type="CDD" id="cd05195">
    <property type="entry name" value="enoyl_red"/>
    <property type="match status" value="1"/>
</dbReference>
<dbReference type="Pfam" id="PF16197">
    <property type="entry name" value="KAsynt_C_assoc"/>
    <property type="match status" value="1"/>
</dbReference>
<evidence type="ECO:0000256" key="5">
    <source>
        <dbReference type="ARBA" id="ARBA00023315"/>
    </source>
</evidence>
<dbReference type="InterPro" id="IPR020843">
    <property type="entry name" value="ER"/>
</dbReference>
<dbReference type="Proteomes" id="UP001164963">
    <property type="component" value="Chromosome"/>
</dbReference>
<dbReference type="InterPro" id="IPR050091">
    <property type="entry name" value="PKS_NRPS_Biosynth_Enz"/>
</dbReference>